<dbReference type="EMBL" id="JAEQBW010000003">
    <property type="protein sequence ID" value="MBK6265359.1"/>
    <property type="molecule type" value="Genomic_DNA"/>
</dbReference>
<evidence type="ECO:0000313" key="2">
    <source>
        <dbReference type="EMBL" id="MBK6265359.1"/>
    </source>
</evidence>
<keyword evidence="1" id="KW-0732">Signal</keyword>
<accession>A0A935C8A9</accession>
<sequence length="252" mass="29369">MNKFLVIVPLLFLALSSTAQTSDNTVNKTSEYKTLDFSSLFVGKEFYSDNRTEKYNRVEPIGYFGSTYQRVFVHFISVIQDQDNPLVYFVYGKTKLKDNISVFQGKIIIDEIIEFKRHEFPKFNRGEITGKYIFFEDTKKNGSGKFQGQFTSSWLINEEERVEYDGMMLAADGFSNNQFEGVWISYNSGKEYICNWGDYRIPNSGDLDNGAGEFFPSKEYLNRGWQTYLDQYGDPSEAKTKRARELEKANWW</sequence>
<evidence type="ECO:0000313" key="3">
    <source>
        <dbReference type="Proteomes" id="UP000611723"/>
    </source>
</evidence>
<dbReference type="AlphaFoldDB" id="A0A935C8A9"/>
<name>A0A935C8A9_9BACT</name>
<gene>
    <name evidence="2" type="ORF">JKA74_09940</name>
</gene>
<organism evidence="2 3">
    <name type="scientific">Marivirga aurantiaca</name>
    <dbReference type="NCBI Taxonomy" id="2802615"/>
    <lineage>
        <taxon>Bacteria</taxon>
        <taxon>Pseudomonadati</taxon>
        <taxon>Bacteroidota</taxon>
        <taxon>Cytophagia</taxon>
        <taxon>Cytophagales</taxon>
        <taxon>Marivirgaceae</taxon>
        <taxon>Marivirga</taxon>
    </lineage>
</organism>
<dbReference type="Proteomes" id="UP000611723">
    <property type="component" value="Unassembled WGS sequence"/>
</dbReference>
<keyword evidence="3" id="KW-1185">Reference proteome</keyword>
<dbReference type="RefSeq" id="WP_201431024.1">
    <property type="nucleotide sequence ID" value="NZ_JAEQBW010000003.1"/>
</dbReference>
<reference evidence="2" key="1">
    <citation type="submission" date="2021-01" db="EMBL/GenBank/DDBJ databases">
        <title>Marivirga aurantiaca sp. nov., isolated from intertidal surface sediments.</title>
        <authorList>
            <person name="Zhang M."/>
        </authorList>
    </citation>
    <scope>NUCLEOTIDE SEQUENCE</scope>
    <source>
        <strain evidence="2">S37H4</strain>
    </source>
</reference>
<feature type="chain" id="PRO_5037045955" evidence="1">
    <location>
        <begin position="22"/>
        <end position="252"/>
    </location>
</feature>
<evidence type="ECO:0000256" key="1">
    <source>
        <dbReference type="SAM" id="SignalP"/>
    </source>
</evidence>
<protein>
    <submittedName>
        <fullName evidence="2">Uncharacterized protein</fullName>
    </submittedName>
</protein>
<feature type="signal peptide" evidence="1">
    <location>
        <begin position="1"/>
        <end position="21"/>
    </location>
</feature>
<proteinExistence type="predicted"/>
<comment type="caution">
    <text evidence="2">The sequence shown here is derived from an EMBL/GenBank/DDBJ whole genome shotgun (WGS) entry which is preliminary data.</text>
</comment>